<evidence type="ECO:0000313" key="2">
    <source>
        <dbReference type="EMBL" id="MQW36474.1"/>
    </source>
</evidence>
<dbReference type="GeneID" id="89576697"/>
<comment type="caution">
    <text evidence="2">The sequence shown here is derived from an EMBL/GenBank/DDBJ whole genome shotgun (WGS) entry which is preliminary data.</text>
</comment>
<dbReference type="EMBL" id="WISR01000222">
    <property type="protein sequence ID" value="MQW36474.1"/>
    <property type="molecule type" value="Genomic_DNA"/>
</dbReference>
<sequence length="262" mass="27104">MFSTRIARTVHVAAVAAAFAGAFAAAAAAQESTAGKGDGKGRPDGVRGRQAVIKVSGEGRSTTAPDMAILQLSVVKDAKTAREALDANNKAMADVLSALKQAGIAERDLQTSGFSINPQYHYPPNNDGGNRPPELVGYQVVNGVGVRVRDLGQLGEILDKSVTLGVNQGGGIEFTNDKPDAVITEARKAAVADAINKAKVLAEAAGVSLGRVIEIAEQPSRPEPIPVVRSMAKEFAAADSVPMATGENAYNVTVNVTFAVNQ</sequence>
<keyword evidence="1" id="KW-0732">Signal</keyword>
<dbReference type="GO" id="GO:0006974">
    <property type="term" value="P:DNA damage response"/>
    <property type="evidence" value="ECO:0007669"/>
    <property type="project" value="TreeGrafter"/>
</dbReference>
<dbReference type="InterPro" id="IPR052022">
    <property type="entry name" value="26kDa_periplasmic_antigen"/>
</dbReference>
<dbReference type="Pfam" id="PF04402">
    <property type="entry name" value="SIMPL"/>
    <property type="match status" value="1"/>
</dbReference>
<evidence type="ECO:0000313" key="3">
    <source>
        <dbReference type="Proteomes" id="UP000429484"/>
    </source>
</evidence>
<dbReference type="InterPro" id="IPR007497">
    <property type="entry name" value="SIMPL/DUF541"/>
</dbReference>
<organism evidence="2 3">
    <name type="scientific">Rhizobium meliloti</name>
    <name type="common">Ensifer meliloti</name>
    <name type="synonym">Sinorhizobium meliloti</name>
    <dbReference type="NCBI Taxonomy" id="382"/>
    <lineage>
        <taxon>Bacteria</taxon>
        <taxon>Pseudomonadati</taxon>
        <taxon>Pseudomonadota</taxon>
        <taxon>Alphaproteobacteria</taxon>
        <taxon>Hyphomicrobiales</taxon>
        <taxon>Rhizobiaceae</taxon>
        <taxon>Sinorhizobium/Ensifer group</taxon>
        <taxon>Sinorhizobium</taxon>
    </lineage>
</organism>
<accession>A0A222KRF2</accession>
<dbReference type="Gene3D" id="3.30.70.2970">
    <property type="entry name" value="Protein of unknown function (DUF541), domain 2"/>
    <property type="match status" value="1"/>
</dbReference>
<feature type="signal peptide" evidence="1">
    <location>
        <begin position="1"/>
        <end position="24"/>
    </location>
</feature>
<gene>
    <name evidence="2" type="ORF">GHK53_27790</name>
</gene>
<dbReference type="PANTHER" id="PTHR34387:SF1">
    <property type="entry name" value="PERIPLASMIC IMMUNOGENIC PROTEIN"/>
    <property type="match status" value="1"/>
</dbReference>
<dbReference type="AlphaFoldDB" id="A0A222KRF2"/>
<dbReference type="Gene3D" id="3.30.110.170">
    <property type="entry name" value="Protein of unknown function (DUF541), domain 1"/>
    <property type="match status" value="1"/>
</dbReference>
<dbReference type="Proteomes" id="UP000429484">
    <property type="component" value="Unassembled WGS sequence"/>
</dbReference>
<reference evidence="2 3" key="1">
    <citation type="journal article" date="2013" name="Genome Biol.">
        <title>Comparative genomics of the core and accessory genomes of 48 Sinorhizobium strains comprising five genospecies.</title>
        <authorList>
            <person name="Sugawara M."/>
            <person name="Epstein B."/>
            <person name="Badgley B.D."/>
            <person name="Unno T."/>
            <person name="Xu L."/>
            <person name="Reese J."/>
            <person name="Gyaneshwar P."/>
            <person name="Denny R."/>
            <person name="Mudge J."/>
            <person name="Bharti A.K."/>
            <person name="Farmer A.D."/>
            <person name="May G.D."/>
            <person name="Woodward J.E."/>
            <person name="Medigue C."/>
            <person name="Vallenet D."/>
            <person name="Lajus A."/>
            <person name="Rouy Z."/>
            <person name="Martinez-Vaz B."/>
            <person name="Tiffin P."/>
            <person name="Young N.D."/>
            <person name="Sadowsky M.J."/>
        </authorList>
    </citation>
    <scope>NUCLEOTIDE SEQUENCE [LARGE SCALE GENOMIC DNA]</scope>
    <source>
        <strain evidence="2 3">N6B1</strain>
    </source>
</reference>
<dbReference type="KEGG" id="smer:DU99_12920"/>
<name>A0A222KRF2_RHIML</name>
<proteinExistence type="predicted"/>
<evidence type="ECO:0000256" key="1">
    <source>
        <dbReference type="SAM" id="SignalP"/>
    </source>
</evidence>
<dbReference type="RefSeq" id="WP_003537551.1">
    <property type="nucleotide sequence ID" value="NZ_BJNJ01000092.1"/>
</dbReference>
<dbReference type="OMA" id="MNQTNER"/>
<dbReference type="PANTHER" id="PTHR34387">
    <property type="entry name" value="SLR1258 PROTEIN"/>
    <property type="match status" value="1"/>
</dbReference>
<feature type="chain" id="PRO_5015074288" evidence="1">
    <location>
        <begin position="25"/>
        <end position="262"/>
    </location>
</feature>
<protein>
    <submittedName>
        <fullName evidence="2">DUF541 domain-containing protein</fullName>
    </submittedName>
</protein>